<evidence type="ECO:0000256" key="4">
    <source>
        <dbReference type="ARBA" id="ARBA00022692"/>
    </source>
</evidence>
<proteinExistence type="inferred from homology"/>
<evidence type="ECO:0000256" key="7">
    <source>
        <dbReference type="ARBA" id="ARBA00023010"/>
    </source>
</evidence>
<dbReference type="NCBIfam" id="TIGR01411">
    <property type="entry name" value="tatAE"/>
    <property type="match status" value="1"/>
</dbReference>
<dbReference type="HAMAP" id="MF_00236">
    <property type="entry name" value="TatA_E"/>
    <property type="match status" value="1"/>
</dbReference>
<keyword evidence="3 9" id="KW-1003">Cell membrane</keyword>
<evidence type="ECO:0000256" key="8">
    <source>
        <dbReference type="ARBA" id="ARBA00023136"/>
    </source>
</evidence>
<protein>
    <recommendedName>
        <fullName evidence="9">Sec-independent protein translocase protein TatA</fullName>
    </recommendedName>
</protein>
<evidence type="ECO:0000256" key="5">
    <source>
        <dbReference type="ARBA" id="ARBA00022927"/>
    </source>
</evidence>
<evidence type="ECO:0000256" key="1">
    <source>
        <dbReference type="ARBA" id="ARBA00004162"/>
    </source>
</evidence>
<evidence type="ECO:0000256" key="9">
    <source>
        <dbReference type="HAMAP-Rule" id="MF_00236"/>
    </source>
</evidence>
<dbReference type="RefSeq" id="WP_236132790.1">
    <property type="nucleotide sequence ID" value="NZ_JAKGTH010000006.1"/>
</dbReference>
<keyword evidence="4 9" id="KW-0812">Transmembrane</keyword>
<comment type="subcellular location">
    <subcellularLocation>
        <location evidence="1 9">Cell membrane</location>
        <topology evidence="1 9">Single-pass membrane protein</topology>
    </subcellularLocation>
</comment>
<comment type="function">
    <text evidence="9">Part of the twin-arginine translocation (Tat) system that transports large folded proteins containing a characteristic twin-arginine motif in their signal peptide across membranes. TatA could form the protein-conducting channel of the Tat system.</text>
</comment>
<dbReference type="InterPro" id="IPR003369">
    <property type="entry name" value="TatA/B/E"/>
</dbReference>
<dbReference type="Proteomes" id="UP001179363">
    <property type="component" value="Unassembled WGS sequence"/>
</dbReference>
<organism evidence="10 11">
    <name type="scientific">Gillisia lutea</name>
    <dbReference type="NCBI Taxonomy" id="2909668"/>
    <lineage>
        <taxon>Bacteria</taxon>
        <taxon>Pseudomonadati</taxon>
        <taxon>Bacteroidota</taxon>
        <taxon>Flavobacteriia</taxon>
        <taxon>Flavobacteriales</taxon>
        <taxon>Flavobacteriaceae</taxon>
        <taxon>Gillisia</taxon>
    </lineage>
</organism>
<name>A0ABS9EGR4_9FLAO</name>
<keyword evidence="2 9" id="KW-0813">Transport</keyword>
<evidence type="ECO:0000256" key="2">
    <source>
        <dbReference type="ARBA" id="ARBA00022448"/>
    </source>
</evidence>
<keyword evidence="11" id="KW-1185">Reference proteome</keyword>
<comment type="subunit">
    <text evidence="9">Forms a complex with TatC.</text>
</comment>
<comment type="caution">
    <text evidence="10">The sequence shown here is derived from an EMBL/GenBank/DDBJ whole genome shotgun (WGS) entry which is preliminary data.</text>
</comment>
<dbReference type="InterPro" id="IPR006312">
    <property type="entry name" value="TatA/E"/>
</dbReference>
<evidence type="ECO:0000256" key="3">
    <source>
        <dbReference type="ARBA" id="ARBA00022475"/>
    </source>
</evidence>
<dbReference type="PANTHER" id="PTHR42982:SF1">
    <property type="entry name" value="SEC-INDEPENDENT PROTEIN TRANSLOCASE PROTEIN TATA"/>
    <property type="match status" value="1"/>
</dbReference>
<keyword evidence="8 9" id="KW-0472">Membrane</keyword>
<accession>A0ABS9EGR4</accession>
<evidence type="ECO:0000313" key="10">
    <source>
        <dbReference type="EMBL" id="MCF4100651.1"/>
    </source>
</evidence>
<dbReference type="Pfam" id="PF02416">
    <property type="entry name" value="TatA_B_E"/>
    <property type="match status" value="1"/>
</dbReference>
<dbReference type="Gene3D" id="1.20.5.3310">
    <property type="match status" value="1"/>
</dbReference>
<dbReference type="EMBL" id="JAKGTH010000006">
    <property type="protein sequence ID" value="MCF4100651.1"/>
    <property type="molecule type" value="Genomic_DNA"/>
</dbReference>
<keyword evidence="5 9" id="KW-0653">Protein transport</keyword>
<keyword evidence="7 9" id="KW-0811">Translocation</keyword>
<gene>
    <name evidence="9 10" type="primary">tatA</name>
    <name evidence="10" type="ORF">L1I30_03130</name>
</gene>
<dbReference type="PANTHER" id="PTHR42982">
    <property type="entry name" value="SEC-INDEPENDENT PROTEIN TRANSLOCASE PROTEIN TATA"/>
    <property type="match status" value="1"/>
</dbReference>
<feature type="transmembrane region" description="Helical" evidence="9">
    <location>
        <begin position="6"/>
        <end position="26"/>
    </location>
</feature>
<evidence type="ECO:0000313" key="11">
    <source>
        <dbReference type="Proteomes" id="UP001179363"/>
    </source>
</evidence>
<comment type="similarity">
    <text evidence="9">Belongs to the TatA/E family.</text>
</comment>
<keyword evidence="6 9" id="KW-1133">Transmembrane helix</keyword>
<evidence type="ECO:0000256" key="6">
    <source>
        <dbReference type="ARBA" id="ARBA00022989"/>
    </source>
</evidence>
<sequence length="64" mass="7077">MNSIFLPLVIGAPQIILIVVIVLLLFGGRKIPELMRGLGSGIKEFKDASKDDDDKDKKIPEENK</sequence>
<reference evidence="10" key="1">
    <citation type="submission" date="2022-01" db="EMBL/GenBank/DDBJ databases">
        <title>Gillisia lutea sp. nov., isolated from marine plastic residues from the Malvarosa beach (Valencia, Spain).</title>
        <authorList>
            <person name="Vidal-Verdu A."/>
            <person name="Molina-Menor E."/>
            <person name="Satari L."/>
            <person name="Pascual J."/>
            <person name="Pereto J."/>
            <person name="Porcar M."/>
        </authorList>
    </citation>
    <scope>NUCLEOTIDE SEQUENCE</scope>
    <source>
        <strain evidence="10">M10.2A</strain>
    </source>
</reference>